<feature type="region of interest" description="Disordered" evidence="1">
    <location>
        <begin position="80"/>
        <end position="112"/>
    </location>
</feature>
<dbReference type="AlphaFoldDB" id="A0A0G4MJC1"/>
<evidence type="ECO:0000313" key="2">
    <source>
        <dbReference type="EMBL" id="CRK34247.1"/>
    </source>
</evidence>
<name>A0A0G4MJC1_VERLO</name>
<gene>
    <name evidence="2" type="ORF">BN1708_019460</name>
</gene>
<keyword evidence="3" id="KW-1185">Reference proteome</keyword>
<proteinExistence type="predicted"/>
<dbReference type="Proteomes" id="UP000044602">
    <property type="component" value="Unassembled WGS sequence"/>
</dbReference>
<feature type="non-terminal residue" evidence="2">
    <location>
        <position position="112"/>
    </location>
</feature>
<feature type="compositionally biased region" description="Polar residues" evidence="1">
    <location>
        <begin position="103"/>
        <end position="112"/>
    </location>
</feature>
<feature type="region of interest" description="Disordered" evidence="1">
    <location>
        <begin position="1"/>
        <end position="46"/>
    </location>
</feature>
<protein>
    <submittedName>
        <fullName evidence="2">Uncharacterized protein</fullName>
    </submittedName>
</protein>
<dbReference type="EMBL" id="CVQH01022935">
    <property type="protein sequence ID" value="CRK34247.1"/>
    <property type="molecule type" value="Genomic_DNA"/>
</dbReference>
<feature type="compositionally biased region" description="Low complexity" evidence="1">
    <location>
        <begin position="89"/>
        <end position="102"/>
    </location>
</feature>
<organism evidence="2 3">
    <name type="scientific">Verticillium longisporum</name>
    <name type="common">Verticillium dahliae var. longisporum</name>
    <dbReference type="NCBI Taxonomy" id="100787"/>
    <lineage>
        <taxon>Eukaryota</taxon>
        <taxon>Fungi</taxon>
        <taxon>Dikarya</taxon>
        <taxon>Ascomycota</taxon>
        <taxon>Pezizomycotina</taxon>
        <taxon>Sordariomycetes</taxon>
        <taxon>Hypocreomycetidae</taxon>
        <taxon>Glomerellales</taxon>
        <taxon>Plectosphaerellaceae</taxon>
        <taxon>Verticillium</taxon>
    </lineage>
</organism>
<evidence type="ECO:0000313" key="3">
    <source>
        <dbReference type="Proteomes" id="UP000044602"/>
    </source>
</evidence>
<reference evidence="2 3" key="1">
    <citation type="submission" date="2015-05" db="EMBL/GenBank/DDBJ databases">
        <authorList>
            <person name="Wang D.B."/>
            <person name="Wang M."/>
        </authorList>
    </citation>
    <scope>NUCLEOTIDE SEQUENCE [LARGE SCALE GENOMIC DNA]</scope>
    <source>
        <strain evidence="2">VL1</strain>
    </source>
</reference>
<accession>A0A0G4MJC1</accession>
<sequence>MTISIATSRSPPSLSIRCSKTYHTLPMPKRRSASRPSSPTWSHLPAKRIRLHSSTLMISMSISGTSTGVSTTATCCPHWRPLPVPTPSRTPTAAAKTSPSATLPVSTTGFAR</sequence>
<feature type="compositionally biased region" description="Polar residues" evidence="1">
    <location>
        <begin position="1"/>
        <end position="22"/>
    </location>
</feature>
<evidence type="ECO:0000256" key="1">
    <source>
        <dbReference type="SAM" id="MobiDB-lite"/>
    </source>
</evidence>